<dbReference type="InterPro" id="IPR011856">
    <property type="entry name" value="tRNA_endonuc-like_dom_sf"/>
</dbReference>
<dbReference type="Gene3D" id="3.40.1350.10">
    <property type="match status" value="1"/>
</dbReference>
<organism evidence="2 3">
    <name type="scientific">Kocuria rosea</name>
    <name type="common">Deinococcus erythromyxa</name>
    <name type="synonym">Micrococcus rubens</name>
    <dbReference type="NCBI Taxonomy" id="1275"/>
    <lineage>
        <taxon>Bacteria</taxon>
        <taxon>Bacillati</taxon>
        <taxon>Actinomycetota</taxon>
        <taxon>Actinomycetes</taxon>
        <taxon>Micrococcales</taxon>
        <taxon>Micrococcaceae</taxon>
        <taxon>Kocuria</taxon>
    </lineage>
</organism>
<dbReference type="GO" id="GO:0009307">
    <property type="term" value="P:DNA restriction-modification system"/>
    <property type="evidence" value="ECO:0007669"/>
    <property type="project" value="InterPro"/>
</dbReference>
<keyword evidence="2" id="KW-0378">Hydrolase</keyword>
<dbReference type="Pfam" id="PF04471">
    <property type="entry name" value="Mrr_cat"/>
    <property type="match status" value="1"/>
</dbReference>
<sequence>MKAAVERAYPEAKPGAIPVWAGILLRFAFEMRVGDLVIAPYKPDGTLNFGRVVGEYEFHPEVEEHYHRRRVEWIRTGVPRGIFPQKALYEIGSALTLFRVKNNVAAFLTYLDQPSGTVEEASRPVVVDEEAEHLDEWAADEPSAGKLHQYTEDFVRKTLLEELTHEEFEYFTADLLRALGYQARVAPYVADGGVDVVAHKDPLGLEPPLLKVQCKHTAAVQSRPDVQRLIGTLSVGELGLFVTMGSYSRDAVDLERVRQDLRLLTGQDVVEMTLRHYKDLPQKWRSRMPLREVYVVDRESEGR</sequence>
<protein>
    <submittedName>
        <fullName evidence="2">Restriction endonuclease</fullName>
    </submittedName>
</protein>
<evidence type="ECO:0000259" key="1">
    <source>
        <dbReference type="Pfam" id="PF04471"/>
    </source>
</evidence>
<dbReference type="InterPro" id="IPR011335">
    <property type="entry name" value="Restrct_endonuc-II-like"/>
</dbReference>
<comment type="caution">
    <text evidence="2">The sequence shown here is derived from an EMBL/GenBank/DDBJ whole genome shotgun (WGS) entry which is preliminary data.</text>
</comment>
<dbReference type="InterPro" id="IPR007560">
    <property type="entry name" value="Restrct_endonuc_IV_Mrr"/>
</dbReference>
<dbReference type="InterPro" id="IPR052906">
    <property type="entry name" value="Type_IV_Methyl-Rstrct_Enzyme"/>
</dbReference>
<dbReference type="Proteomes" id="UP000295163">
    <property type="component" value="Unassembled WGS sequence"/>
</dbReference>
<dbReference type="SUPFAM" id="SSF52980">
    <property type="entry name" value="Restriction endonuclease-like"/>
    <property type="match status" value="1"/>
</dbReference>
<keyword evidence="2" id="KW-0255">Endonuclease</keyword>
<dbReference type="PANTHER" id="PTHR30015">
    <property type="entry name" value="MRR RESTRICTION SYSTEM PROTEIN"/>
    <property type="match status" value="1"/>
</dbReference>
<feature type="domain" description="Restriction endonuclease type IV Mrr" evidence="1">
    <location>
        <begin position="160"/>
        <end position="272"/>
    </location>
</feature>
<gene>
    <name evidence="2" type="ORF">E2R59_06235</name>
</gene>
<dbReference type="GO" id="GO:0015666">
    <property type="term" value="F:restriction endodeoxyribonuclease activity"/>
    <property type="evidence" value="ECO:0007669"/>
    <property type="project" value="TreeGrafter"/>
</dbReference>
<accession>A0A4R5YNH5</accession>
<dbReference type="GO" id="GO:0003677">
    <property type="term" value="F:DNA binding"/>
    <property type="evidence" value="ECO:0007669"/>
    <property type="project" value="InterPro"/>
</dbReference>
<dbReference type="AlphaFoldDB" id="A0A4R5YNH5"/>
<name>A0A4R5YNH5_KOCRO</name>
<dbReference type="EMBL" id="SMZT01000002">
    <property type="protein sequence ID" value="TDL44884.1"/>
    <property type="molecule type" value="Genomic_DNA"/>
</dbReference>
<evidence type="ECO:0000313" key="2">
    <source>
        <dbReference type="EMBL" id="TDL44884.1"/>
    </source>
</evidence>
<keyword evidence="2" id="KW-0540">Nuclease</keyword>
<dbReference type="PANTHER" id="PTHR30015:SF7">
    <property type="entry name" value="TYPE IV METHYL-DIRECTED RESTRICTION ENZYME ECOKMRR"/>
    <property type="match status" value="1"/>
</dbReference>
<reference evidence="2 3" key="1">
    <citation type="submission" date="2019-03" db="EMBL/GenBank/DDBJ databases">
        <title>Genome Sequencing and Assembly of Various Microbes Isolated from Partially Reclaimed Soil and Acid Mine Drainage (AMD) Site.</title>
        <authorList>
            <person name="Steinbock B."/>
            <person name="Bechtold R."/>
            <person name="Sevigny J.L."/>
            <person name="Thomas D."/>
            <person name="Cuthill L.R."/>
            <person name="Aveiro Johannsen E.J."/>
            <person name="Thomas K."/>
            <person name="Ghosh A."/>
        </authorList>
    </citation>
    <scope>NUCLEOTIDE SEQUENCE [LARGE SCALE GENOMIC DNA]</scope>
    <source>
        <strain evidence="2 3">S-A3</strain>
    </source>
</reference>
<proteinExistence type="predicted"/>
<evidence type="ECO:0000313" key="3">
    <source>
        <dbReference type="Proteomes" id="UP000295163"/>
    </source>
</evidence>